<feature type="compositionally biased region" description="Low complexity" evidence="2">
    <location>
        <begin position="570"/>
        <end position="580"/>
    </location>
</feature>
<sequence length="613" mass="63444">MKFSGILSSCGGAVLLFSFSDAKTHIHNYHSHSQFHRLDQRHGNSTSNSTRGGNSLHGGLQKGSSSCEFPKDAGLVAITPESKNAGWAMSPDESCSSGSYCPYACPSGQVMAQWNPQATSYTYPQSMDGGLYCDRDGQVKKPFPEKPYCVPGTGGVVAHNKVGKGVSFCQTVLPGNEAMLIPTHVEEMENLAVPGTNYWCKSAAHYYINPPGVAAEDACVWGDGSKPVGNWSPYVAGANTDTSGQTFVKVGWNPIYTGSSLSKTPPSFGVKIVCEGGGCNGTPCGIDPSAHGVGSVQSANEATGAGGANFCVVTVPKGGKANIEVFGFDGKPVKSDVGPAHDDSNTGNGSASNPAQSPNPTTDASKDKPNHEAEPSNDKGKDKDQPGNTDDNGKKDGQENTGNQENTNEALKVSASNDKSPSSTEIVPSTLASPTIVTIPEANTNPGPETKGTEDNQMNNGSNMSITSTASGASDANNLGEMENGPVSEAPKLVGPSTPPTEQADHKPTSSIDLSSKSPINNDQSSSSSSSYSLDNPAEVHEASLTPHGAKVAYQAMHQNDDDSLDDGDSSSSPGAQDPDNTGTSNKDSGAPGFLTPCNLLTSLLPFYIALLL</sequence>
<dbReference type="PANTHER" id="PTHR31654">
    <property type="entry name" value="SECRETED BETA-GLUCOSIDASE ADG3-RELATED"/>
    <property type="match status" value="1"/>
</dbReference>
<keyword evidence="4" id="KW-1185">Reference proteome</keyword>
<gene>
    <name evidence="3" type="ORF">BGHDH14_bgh01040</name>
</gene>
<dbReference type="OrthoDB" id="5554151at2759"/>
<feature type="compositionally biased region" description="Polar residues" evidence="2">
    <location>
        <begin position="345"/>
        <end position="363"/>
    </location>
</feature>
<feature type="compositionally biased region" description="Low complexity" evidence="2">
    <location>
        <begin position="43"/>
        <end position="54"/>
    </location>
</feature>
<dbReference type="eggNOG" id="ENOG502QWHV">
    <property type="taxonomic scope" value="Eukaryota"/>
</dbReference>
<feature type="compositionally biased region" description="Low complexity" evidence="2">
    <location>
        <begin position="515"/>
        <end position="533"/>
    </location>
</feature>
<dbReference type="InParanoid" id="N1JII9"/>
<feature type="compositionally biased region" description="Polar residues" evidence="2">
    <location>
        <begin position="414"/>
        <end position="447"/>
    </location>
</feature>
<evidence type="ECO:0000313" key="4">
    <source>
        <dbReference type="Proteomes" id="UP000015441"/>
    </source>
</evidence>
<feature type="compositionally biased region" description="Polar residues" evidence="2">
    <location>
        <begin position="455"/>
        <end position="477"/>
    </location>
</feature>
<dbReference type="InterPro" id="IPR053088">
    <property type="entry name" value="Beta-glucosidase/SUN-like"/>
</dbReference>
<feature type="compositionally biased region" description="Basic and acidic residues" evidence="2">
    <location>
        <begin position="364"/>
        <end position="398"/>
    </location>
</feature>
<evidence type="ECO:0000256" key="1">
    <source>
        <dbReference type="ARBA" id="ARBA00010579"/>
    </source>
</evidence>
<comment type="caution">
    <text evidence="3">The sequence shown here is derived from an EMBL/GenBank/DDBJ whole genome shotgun (WGS) entry which is preliminary data.</text>
</comment>
<evidence type="ECO:0000313" key="3">
    <source>
        <dbReference type="EMBL" id="CCU82988.1"/>
    </source>
</evidence>
<dbReference type="HOGENOM" id="CLU_026108_2_0_1"/>
<dbReference type="Proteomes" id="UP000015441">
    <property type="component" value="Unassembled WGS sequence"/>
</dbReference>
<name>N1JII9_BLUG1</name>
<dbReference type="PANTHER" id="PTHR31654:SF0">
    <property type="entry name" value="SECRETED BETA-GLUCOSIDASE ADG3-RELATED"/>
    <property type="match status" value="1"/>
</dbReference>
<dbReference type="EMBL" id="CAUH01007357">
    <property type="protein sequence ID" value="CCU82988.1"/>
    <property type="molecule type" value="Genomic_DNA"/>
</dbReference>
<reference evidence="3 4" key="1">
    <citation type="journal article" date="2010" name="Science">
        <title>Genome expansion and gene loss in powdery mildew fungi reveal tradeoffs in extreme parasitism.</title>
        <authorList>
            <person name="Spanu P.D."/>
            <person name="Abbott J.C."/>
            <person name="Amselem J."/>
            <person name="Burgis T.A."/>
            <person name="Soanes D.M."/>
            <person name="Stueber K."/>
            <person name="Ver Loren van Themaat E."/>
            <person name="Brown J.K.M."/>
            <person name="Butcher S.A."/>
            <person name="Gurr S.J."/>
            <person name="Lebrun M.-H."/>
            <person name="Ridout C.J."/>
            <person name="Schulze-Lefert P."/>
            <person name="Talbot N.J."/>
            <person name="Ahmadinejad N."/>
            <person name="Ametz C."/>
            <person name="Barton G.R."/>
            <person name="Benjdia M."/>
            <person name="Bidzinski P."/>
            <person name="Bindschedler L.V."/>
            <person name="Both M."/>
            <person name="Brewer M.T."/>
            <person name="Cadle-Davidson L."/>
            <person name="Cadle-Davidson M.M."/>
            <person name="Collemare J."/>
            <person name="Cramer R."/>
            <person name="Frenkel O."/>
            <person name="Godfrey D."/>
            <person name="Harriman J."/>
            <person name="Hoede C."/>
            <person name="King B.C."/>
            <person name="Klages S."/>
            <person name="Kleemann J."/>
            <person name="Knoll D."/>
            <person name="Koti P.S."/>
            <person name="Kreplak J."/>
            <person name="Lopez-Ruiz F.J."/>
            <person name="Lu X."/>
            <person name="Maekawa T."/>
            <person name="Mahanil S."/>
            <person name="Micali C."/>
            <person name="Milgroom M.G."/>
            <person name="Montana G."/>
            <person name="Noir S."/>
            <person name="O'Connell R.J."/>
            <person name="Oberhaensli S."/>
            <person name="Parlange F."/>
            <person name="Pedersen C."/>
            <person name="Quesneville H."/>
            <person name="Reinhardt R."/>
            <person name="Rott M."/>
            <person name="Sacristan S."/>
            <person name="Schmidt S.M."/>
            <person name="Schoen M."/>
            <person name="Skamnioti P."/>
            <person name="Sommer H."/>
            <person name="Stephens A."/>
            <person name="Takahara H."/>
            <person name="Thordal-Christensen H."/>
            <person name="Vigouroux M."/>
            <person name="Wessling R."/>
            <person name="Wicker T."/>
            <person name="Panstruga R."/>
        </authorList>
    </citation>
    <scope>NUCLEOTIDE SEQUENCE [LARGE SCALE GENOMIC DNA]</scope>
    <source>
        <strain evidence="3">DH14</strain>
    </source>
</reference>
<dbReference type="Pfam" id="PF03856">
    <property type="entry name" value="SUN"/>
    <property type="match status" value="1"/>
</dbReference>
<feature type="region of interest" description="Disordered" evidence="2">
    <location>
        <begin position="33"/>
        <end position="65"/>
    </location>
</feature>
<comment type="similarity">
    <text evidence="1">Belongs to the SUN family.</text>
</comment>
<dbReference type="InterPro" id="IPR005556">
    <property type="entry name" value="SUN"/>
</dbReference>
<feature type="compositionally biased region" description="Basic and acidic residues" evidence="2">
    <location>
        <begin position="334"/>
        <end position="344"/>
    </location>
</feature>
<evidence type="ECO:0000256" key="2">
    <source>
        <dbReference type="SAM" id="MobiDB-lite"/>
    </source>
</evidence>
<proteinExistence type="inferred from homology"/>
<feature type="region of interest" description="Disordered" evidence="2">
    <location>
        <begin position="334"/>
        <end position="593"/>
    </location>
</feature>
<protein>
    <submittedName>
        <fullName evidence="3">Putative SUN domain protein (Adg3)</fullName>
    </submittedName>
</protein>
<accession>N1JII9</accession>
<dbReference type="STRING" id="546991.N1JII9"/>
<organism evidence="3 4">
    <name type="scientific">Blumeria graminis f. sp. hordei (strain DH14)</name>
    <name type="common">Barley powdery mildew</name>
    <name type="synonym">Oidium monilioides f. sp. hordei</name>
    <dbReference type="NCBI Taxonomy" id="546991"/>
    <lineage>
        <taxon>Eukaryota</taxon>
        <taxon>Fungi</taxon>
        <taxon>Dikarya</taxon>
        <taxon>Ascomycota</taxon>
        <taxon>Pezizomycotina</taxon>
        <taxon>Leotiomycetes</taxon>
        <taxon>Erysiphales</taxon>
        <taxon>Erysiphaceae</taxon>
        <taxon>Blumeria</taxon>
        <taxon>Blumeria hordei</taxon>
    </lineage>
</organism>
<feature type="compositionally biased region" description="Low complexity" evidence="2">
    <location>
        <begin position="399"/>
        <end position="409"/>
    </location>
</feature>
<dbReference type="AlphaFoldDB" id="N1JII9"/>